<dbReference type="AlphaFoldDB" id="A0A428ZAB6"/>
<dbReference type="Proteomes" id="UP000287547">
    <property type="component" value="Unassembled WGS sequence"/>
</dbReference>
<dbReference type="SUPFAM" id="SSF109854">
    <property type="entry name" value="DinB/YfiT-like putative metalloenzymes"/>
    <property type="match status" value="1"/>
</dbReference>
<protein>
    <submittedName>
        <fullName evidence="1">DinB family protein</fullName>
    </submittedName>
</protein>
<reference evidence="1 2" key="1">
    <citation type="submission" date="2018-05" db="EMBL/GenBank/DDBJ databases">
        <title>Evolution of GPA BGCs.</title>
        <authorList>
            <person name="Waglechner N."/>
            <person name="Wright G.D."/>
        </authorList>
    </citation>
    <scope>NUCLEOTIDE SEQUENCE [LARGE SCALE GENOMIC DNA]</scope>
    <source>
        <strain evidence="1 2">A82846</strain>
    </source>
</reference>
<dbReference type="InterPro" id="IPR034660">
    <property type="entry name" value="DinB/YfiT-like"/>
</dbReference>
<dbReference type="OrthoDB" id="4548523at2"/>
<name>A0A428ZAB6_KIBAR</name>
<dbReference type="Gene3D" id="1.20.120.450">
    <property type="entry name" value="dinb family like domain"/>
    <property type="match status" value="1"/>
</dbReference>
<evidence type="ECO:0000313" key="1">
    <source>
        <dbReference type="EMBL" id="RSM85012.1"/>
    </source>
</evidence>
<evidence type="ECO:0000313" key="2">
    <source>
        <dbReference type="Proteomes" id="UP000287547"/>
    </source>
</evidence>
<gene>
    <name evidence="1" type="ORF">DMH04_19370</name>
</gene>
<dbReference type="RefSeq" id="WP_037267149.1">
    <property type="nucleotide sequence ID" value="NZ_QHKI01000014.1"/>
</dbReference>
<sequence>MSSTYTEPKTVVSGERADFLQMLAKHRGFLKFTVQNLTDEQANQRTTVSELTLGGLIKHVAVTERGWVNFILEGAAGMFKETTEDLLAGSSISTDWEAQFAMREGETLAGLLEQYEEIARRTDELVATVDLDESHPLPEAPWFEPGASWSNRRVLMHIIAETSQHSGHADIIRESLDGSKTMG</sequence>
<dbReference type="InterPro" id="IPR007061">
    <property type="entry name" value="MST-like"/>
</dbReference>
<proteinExistence type="predicted"/>
<organism evidence="1 2">
    <name type="scientific">Kibdelosporangium aridum</name>
    <dbReference type="NCBI Taxonomy" id="2030"/>
    <lineage>
        <taxon>Bacteria</taxon>
        <taxon>Bacillati</taxon>
        <taxon>Actinomycetota</taxon>
        <taxon>Actinomycetes</taxon>
        <taxon>Pseudonocardiales</taxon>
        <taxon>Pseudonocardiaceae</taxon>
        <taxon>Kibdelosporangium</taxon>
    </lineage>
</organism>
<dbReference type="Pfam" id="PF04978">
    <property type="entry name" value="MST"/>
    <property type="match status" value="1"/>
</dbReference>
<comment type="caution">
    <text evidence="1">The sequence shown here is derived from an EMBL/GenBank/DDBJ whole genome shotgun (WGS) entry which is preliminary data.</text>
</comment>
<dbReference type="EMBL" id="QHKI01000014">
    <property type="protein sequence ID" value="RSM85012.1"/>
    <property type="molecule type" value="Genomic_DNA"/>
</dbReference>
<accession>A0A428ZAB6</accession>